<comment type="similarity">
    <text evidence="1">Belongs to the zinc-containing alcohol dehydrogenase family.</text>
</comment>
<reference evidence="4 5" key="1">
    <citation type="journal article" date="2012" name="Eukaryot. Cell">
        <title>Genome sequence of the fungus Glarea lozoyensis: the first genome sequence of a species from the Helotiaceae family.</title>
        <authorList>
            <person name="Youssar L."/>
            <person name="Gruening B.A."/>
            <person name="Erxleben A."/>
            <person name="Guenther S."/>
            <person name="Huettel W."/>
        </authorList>
    </citation>
    <scope>NUCLEOTIDE SEQUENCE [LARGE SCALE GENOMIC DNA]</scope>
    <source>
        <strain evidence="5">ATCC 74030 / MF5533</strain>
    </source>
</reference>
<comment type="caution">
    <text evidence="4">The sequence shown here is derived from an EMBL/GenBank/DDBJ whole genome shotgun (WGS) entry which is preliminary data.</text>
</comment>
<dbReference type="InterPro" id="IPR013154">
    <property type="entry name" value="ADH-like_N"/>
</dbReference>
<evidence type="ECO:0000313" key="5">
    <source>
        <dbReference type="Proteomes" id="UP000005446"/>
    </source>
</evidence>
<keyword evidence="2" id="KW-0560">Oxidoreductase</keyword>
<dbReference type="Gene3D" id="3.90.180.10">
    <property type="entry name" value="Medium-chain alcohol dehydrogenases, catalytic domain"/>
    <property type="match status" value="1"/>
</dbReference>
<protein>
    <recommendedName>
        <fullName evidence="3">Enoyl reductase (ER) domain-containing protein</fullName>
    </recommendedName>
</protein>
<keyword evidence="5" id="KW-1185">Reference proteome</keyword>
<dbReference type="InterPro" id="IPR011032">
    <property type="entry name" value="GroES-like_sf"/>
</dbReference>
<dbReference type="EMBL" id="AGUE01000257">
    <property type="protein sequence ID" value="EHK96341.1"/>
    <property type="molecule type" value="Genomic_DNA"/>
</dbReference>
<dbReference type="Proteomes" id="UP000005446">
    <property type="component" value="Unassembled WGS sequence"/>
</dbReference>
<dbReference type="InterPro" id="IPR020843">
    <property type="entry name" value="ER"/>
</dbReference>
<organism evidence="4 5">
    <name type="scientific">Glarea lozoyensis (strain ATCC 74030 / MF5533)</name>
    <dbReference type="NCBI Taxonomy" id="1104152"/>
    <lineage>
        <taxon>Eukaryota</taxon>
        <taxon>Fungi</taxon>
        <taxon>Dikarya</taxon>
        <taxon>Ascomycota</taxon>
        <taxon>Pezizomycotina</taxon>
        <taxon>Leotiomycetes</taxon>
        <taxon>Helotiales</taxon>
        <taxon>Helotiaceae</taxon>
        <taxon>Glarea</taxon>
    </lineage>
</organism>
<proteinExistence type="inferred from homology"/>
<evidence type="ECO:0000313" key="4">
    <source>
        <dbReference type="EMBL" id="EHK96341.1"/>
    </source>
</evidence>
<dbReference type="Pfam" id="PF00107">
    <property type="entry name" value="ADH_zinc_N"/>
    <property type="match status" value="1"/>
</dbReference>
<dbReference type="OrthoDB" id="48317at2759"/>
<dbReference type="Gene3D" id="3.40.50.720">
    <property type="entry name" value="NAD(P)-binding Rossmann-like Domain"/>
    <property type="match status" value="1"/>
</dbReference>
<dbReference type="HOGENOM" id="CLU_026673_16_1_1"/>
<accession>H0EYS7</accession>
<gene>
    <name evidence="4" type="ORF">M7I_7986</name>
</gene>
<name>H0EYS7_GLAL7</name>
<dbReference type="PANTHER" id="PTHR45348">
    <property type="entry name" value="HYPOTHETICAL OXIDOREDUCTASE (EUROFUNG)"/>
    <property type="match status" value="1"/>
</dbReference>
<dbReference type="SUPFAM" id="SSF50129">
    <property type="entry name" value="GroES-like"/>
    <property type="match status" value="1"/>
</dbReference>
<dbReference type="InterPro" id="IPR047122">
    <property type="entry name" value="Trans-enoyl_RdTase-like"/>
</dbReference>
<dbReference type="GO" id="GO:0016651">
    <property type="term" value="F:oxidoreductase activity, acting on NAD(P)H"/>
    <property type="evidence" value="ECO:0007669"/>
    <property type="project" value="InterPro"/>
</dbReference>
<dbReference type="CDD" id="cd08249">
    <property type="entry name" value="enoyl_reductase_like"/>
    <property type="match status" value="1"/>
</dbReference>
<dbReference type="FunCoup" id="H0EYS7">
    <property type="interactions" value="164"/>
</dbReference>
<dbReference type="Pfam" id="PF08240">
    <property type="entry name" value="ADH_N"/>
    <property type="match status" value="1"/>
</dbReference>
<sequence length="351" mass="38067">MSKNYAIVVQKRGEAAKEEVPIPKLRDDYILVKVVAVALNPTDWKHVDFLTSKGCHIGCDYAGTVEEVGSKVTKDFKKGDRIAGFAHGGNEVYHEDGAFANYITVKGDVQIKIPENLSFEEAATLGVGITTVGQGLYQSLGLPRVSSPSKNNESILIYGGSSATGSLAIQYAKLSGFKVLTTCSPHNFDYVKSLGADEVFDYNSPTCSSDIQKSTSNNLTHAFDCISEGSSPKISVSALATDKSSTYSTLLPVPAGQVKKINDKVTMKSTLGYTIFGEDFKFGEMKFPAKKEDFEFGQGFWEEARGLLEQGRVKVHKPSVNKHGKSFEGVLKGMDAMRQGKVSGAFANYFE</sequence>
<evidence type="ECO:0000256" key="2">
    <source>
        <dbReference type="ARBA" id="ARBA00023002"/>
    </source>
</evidence>
<dbReference type="InterPro" id="IPR013149">
    <property type="entry name" value="ADH-like_C"/>
</dbReference>
<dbReference type="PANTHER" id="PTHR45348:SF2">
    <property type="entry name" value="ZINC-TYPE ALCOHOL DEHYDROGENASE-LIKE PROTEIN C2E1P3.01"/>
    <property type="match status" value="1"/>
</dbReference>
<evidence type="ECO:0000256" key="1">
    <source>
        <dbReference type="ARBA" id="ARBA00008072"/>
    </source>
</evidence>
<evidence type="ECO:0000259" key="3">
    <source>
        <dbReference type="SMART" id="SM00829"/>
    </source>
</evidence>
<dbReference type="SUPFAM" id="SSF51735">
    <property type="entry name" value="NAD(P)-binding Rossmann-fold domains"/>
    <property type="match status" value="1"/>
</dbReference>
<feature type="domain" description="Enoyl reductase (ER)" evidence="3">
    <location>
        <begin position="13"/>
        <end position="342"/>
    </location>
</feature>
<dbReference type="InParanoid" id="H0EYS7"/>
<dbReference type="AlphaFoldDB" id="H0EYS7"/>
<dbReference type="SMART" id="SM00829">
    <property type="entry name" value="PKS_ER"/>
    <property type="match status" value="1"/>
</dbReference>
<dbReference type="InterPro" id="IPR036291">
    <property type="entry name" value="NAD(P)-bd_dom_sf"/>
</dbReference>